<evidence type="ECO:0000313" key="2">
    <source>
        <dbReference type="Proteomes" id="UP000008076"/>
    </source>
</evidence>
<dbReference type="eggNOG" id="ENOG502RCTT">
    <property type="taxonomic scope" value="Eukaryota"/>
</dbReference>
<keyword evidence="2" id="KW-1185">Reference proteome</keyword>
<name>B0EFY5_ENTDS</name>
<dbReference type="RefSeq" id="XP_001737169.1">
    <property type="nucleotide sequence ID" value="XM_001737117.1"/>
</dbReference>
<dbReference type="AlphaFoldDB" id="B0EFY5"/>
<reference evidence="2" key="1">
    <citation type="submission" date="2007-12" db="EMBL/GenBank/DDBJ databases">
        <title>Annotation of Entamoeba dispar SAW760.</title>
        <authorList>
            <person name="Lorenzi H."/>
            <person name="Inman J."/>
            <person name="Schobel S."/>
            <person name="Amedeo P."/>
            <person name="Caler E."/>
        </authorList>
    </citation>
    <scope>NUCLEOTIDE SEQUENCE [LARGE SCALE GENOMIC DNA]</scope>
    <source>
        <strain evidence="2">ATCC PRA-260 / SAW760</strain>
    </source>
</reference>
<dbReference type="KEGG" id="edi:EDI_001630"/>
<organism evidence="2">
    <name type="scientific">Entamoeba dispar (strain ATCC PRA-260 / SAW760)</name>
    <dbReference type="NCBI Taxonomy" id="370354"/>
    <lineage>
        <taxon>Eukaryota</taxon>
        <taxon>Amoebozoa</taxon>
        <taxon>Evosea</taxon>
        <taxon>Archamoebae</taxon>
        <taxon>Mastigamoebida</taxon>
        <taxon>Entamoebidae</taxon>
        <taxon>Entamoeba</taxon>
    </lineage>
</organism>
<dbReference type="Proteomes" id="UP000008076">
    <property type="component" value="Unassembled WGS sequence"/>
</dbReference>
<protein>
    <submittedName>
        <fullName evidence="1">Uncharacterized protein</fullName>
    </submittedName>
</protein>
<proteinExistence type="predicted"/>
<sequence length="880" mass="100802">MEIADTETQLSESLQHLQQMLNGYSNGQGIVTSKFLYQLKEIIEASKMVVETTKIITREIFLKEPALRNELVSLSIEIVDAYIALEKLTNTLKYNLMDETTPSIVMSSCETIALNCATILHIFNGSSFTRLFSESQSLLEKLAQVNPSTITNYTTSTVIAEIAVQLHTHLTHLLTQVNLSTDEPHQLHSLHHLLSDQYATFISAFDEYLISNKTTEKAELVYKACKELSTSLNNEIHLISPVHPLASRPWKGTRLRATELLKSEDFEGITPILLTWDFPTPRVLPLIDSLKKAVSAGAYDSADDTKVELLEYFQQFATGGLMKYQEDPCREQTAKMLQLTLHKFESKYWKFKDKRDVGFALASLEETLVPSSLEEDIVIQEIKEIGECLRYGTLNSLYLLPKYSEKLRFLGASKVTIGNTNTIQNISNIEELQEYYNNLPPLPDNDALLVLKEMVIELIILDILLTSPDYHNEQFEYLTQRVVHSVTKITRSSLFLAYLIENPFNREICLLAAKSIEQSITDIALFLNELIRVKIREERDWVVKQDIVKFIRGVEILMFYSQPPPIYYAYNLVENIVRDAEALQVYQFANISKEVEFRIKENYKEFKICVHPKNCNSDLLSPSLINEFSSAIEILDDSEIKRIGTEILKLLKKHRCGDLIRVSINVATMCAQQSCLSVFEKTYDGIRDAMKAFTLDEQFLFKQINEEFVSKGRAVVKDQSSIEEMYNASTRLRKALDNCFIVDEVNPLQAGCREVREVMSSVQSEVVKLIVPDVEVKKMYKKLDEINHLILIKNWTEALESELVALFTIYHGDKDLKGRIITTLQLLELLLDFFAQSHVLYSKLENLKRKIANGLIFIKWGYSDIVDVMQEINEVLDEQE</sequence>
<dbReference type="OrthoDB" id="28141at2759"/>
<evidence type="ECO:0000313" key="1">
    <source>
        <dbReference type="EMBL" id="EDR26557.1"/>
    </source>
</evidence>
<dbReference type="EMBL" id="DS549132">
    <property type="protein sequence ID" value="EDR26557.1"/>
    <property type="molecule type" value="Genomic_DNA"/>
</dbReference>
<dbReference type="VEuPathDB" id="AmoebaDB:EDI_001630"/>
<gene>
    <name evidence="1" type="ORF">EDI_001630</name>
</gene>
<dbReference type="GeneID" id="5882197"/>
<accession>B0EFY5</accession>
<dbReference type="OMA" id="CATILHI"/>